<accession>A0ABV5YNK1</accession>
<dbReference type="EMBL" id="JBHLZP010000293">
    <property type="protein sequence ID" value="MFB9836616.1"/>
    <property type="molecule type" value="Genomic_DNA"/>
</dbReference>
<feature type="non-terminal residue" evidence="1">
    <location>
        <position position="1"/>
    </location>
</feature>
<comment type="caution">
    <text evidence="1">The sequence shown here is derived from an EMBL/GenBank/DDBJ whole genome shotgun (WGS) entry which is preliminary data.</text>
</comment>
<keyword evidence="2" id="KW-1185">Reference proteome</keyword>
<organism evidence="1 2">
    <name type="scientific">Actinoallomurus acaciae</name>
    <dbReference type="NCBI Taxonomy" id="502577"/>
    <lineage>
        <taxon>Bacteria</taxon>
        <taxon>Bacillati</taxon>
        <taxon>Actinomycetota</taxon>
        <taxon>Actinomycetes</taxon>
        <taxon>Streptosporangiales</taxon>
        <taxon>Thermomonosporaceae</taxon>
        <taxon>Actinoallomurus</taxon>
    </lineage>
</organism>
<evidence type="ECO:0000313" key="1">
    <source>
        <dbReference type="EMBL" id="MFB9836616.1"/>
    </source>
</evidence>
<reference evidence="1 2" key="1">
    <citation type="submission" date="2024-09" db="EMBL/GenBank/DDBJ databases">
        <authorList>
            <person name="Sun Q."/>
            <person name="Mori K."/>
        </authorList>
    </citation>
    <scope>NUCLEOTIDE SEQUENCE [LARGE SCALE GENOMIC DNA]</scope>
    <source>
        <strain evidence="1 2">TBRC 0563</strain>
    </source>
</reference>
<name>A0ABV5YNK1_9ACTN</name>
<evidence type="ECO:0000313" key="2">
    <source>
        <dbReference type="Proteomes" id="UP001589627"/>
    </source>
</evidence>
<proteinExistence type="predicted"/>
<dbReference type="RefSeq" id="WP_378209424.1">
    <property type="nucleotide sequence ID" value="NZ_JBHLZP010000293.1"/>
</dbReference>
<sequence length="72" mass="7800">GLRLAEGDEGLWRDLLRATHATGDAAQLREVVDELRGRVAADPYTEQMQPETEALVDELLPQWRGVAAGGTG</sequence>
<dbReference type="Proteomes" id="UP001589627">
    <property type="component" value="Unassembled WGS sequence"/>
</dbReference>
<protein>
    <submittedName>
        <fullName evidence="1">Uncharacterized protein</fullName>
    </submittedName>
</protein>
<gene>
    <name evidence="1" type="ORF">ACFFNX_31025</name>
</gene>